<dbReference type="InterPro" id="IPR039343">
    <property type="entry name" value="NDX1-like"/>
</dbReference>
<comment type="caution">
    <text evidence="1">The sequence shown here is derived from an EMBL/GenBank/DDBJ whole genome shotgun (WGS) entry which is preliminary data.</text>
</comment>
<dbReference type="PANTHER" id="PTHR35467">
    <property type="match status" value="1"/>
</dbReference>
<evidence type="ECO:0000313" key="2">
    <source>
        <dbReference type="Proteomes" id="UP001576776"/>
    </source>
</evidence>
<organism evidence="1 2">
    <name type="scientific">Floridaenema fluviatile BLCC-F154</name>
    <dbReference type="NCBI Taxonomy" id="3153640"/>
    <lineage>
        <taxon>Bacteria</taxon>
        <taxon>Bacillati</taxon>
        <taxon>Cyanobacteriota</taxon>
        <taxon>Cyanophyceae</taxon>
        <taxon>Oscillatoriophycideae</taxon>
        <taxon>Aerosakkonematales</taxon>
        <taxon>Aerosakkonemataceae</taxon>
        <taxon>Floridanema</taxon>
        <taxon>Floridanema fluviatile</taxon>
    </lineage>
</organism>
<proteinExistence type="predicted"/>
<dbReference type="Pfam" id="PF06314">
    <property type="entry name" value="ADC"/>
    <property type="match status" value="1"/>
</dbReference>
<dbReference type="Proteomes" id="UP001576776">
    <property type="component" value="Unassembled WGS sequence"/>
</dbReference>
<keyword evidence="2" id="KW-1185">Reference proteome</keyword>
<sequence>MSYPNAPWTLKGFAVQTVQLVDIERSRPLIPQELEIVSIWPGKTIGGVYLSSYKFGSVLEYSELIVVAGMVSYAGKFGAWISHIYVDNSDSVAGGREIWGLPKELAEFTWLSGKESSVTVRQGNQELCSLTYTKPSLALPLSLALPSFSSSVSDLLLFKGEFASRMGLVSGKLQIPTESPFASLNLGQPWLTVYCDDLRLVANSPEVVGQRKVEFSYS</sequence>
<gene>
    <name evidence="1" type="ORF">ACE1B6_06110</name>
</gene>
<dbReference type="RefSeq" id="WP_413256359.1">
    <property type="nucleotide sequence ID" value="NZ_JBHFNS010000025.1"/>
</dbReference>
<dbReference type="EMBL" id="JBHFNS010000025">
    <property type="protein sequence ID" value="MFB2934834.1"/>
    <property type="molecule type" value="Genomic_DNA"/>
</dbReference>
<accession>A0ABV4Y7R0</accession>
<dbReference type="Gene3D" id="2.40.400.10">
    <property type="entry name" value="Acetoacetate decarboxylase-like"/>
    <property type="match status" value="1"/>
</dbReference>
<name>A0ABV4Y7R0_9CYAN</name>
<reference evidence="1 2" key="1">
    <citation type="submission" date="2024-09" db="EMBL/GenBank/DDBJ databases">
        <title>Floridaenema gen nov. (Aerosakkonemataceae, Aerosakkonematales ord. nov., Cyanobacteria) from benthic tropical and subtropical fresh waters, with the description of four new species.</title>
        <authorList>
            <person name="Moretto J.A."/>
            <person name="Berthold D.E."/>
            <person name="Lefler F.W."/>
            <person name="Huang I.-S."/>
            <person name="Laughinghouse H. IV."/>
        </authorList>
    </citation>
    <scope>NUCLEOTIDE SEQUENCE [LARGE SCALE GENOMIC DNA]</scope>
    <source>
        <strain evidence="1 2">BLCC-F154</strain>
    </source>
</reference>
<evidence type="ECO:0000313" key="1">
    <source>
        <dbReference type="EMBL" id="MFB2934834.1"/>
    </source>
</evidence>
<dbReference type="InterPro" id="IPR023375">
    <property type="entry name" value="ADC_dom_sf"/>
</dbReference>
<dbReference type="SUPFAM" id="SSF160104">
    <property type="entry name" value="Acetoacetate decarboxylase-like"/>
    <property type="match status" value="1"/>
</dbReference>
<protein>
    <submittedName>
        <fullName evidence="1">Acetoacetate decarboxylase family protein</fullName>
    </submittedName>
</protein>
<dbReference type="InterPro" id="IPR010451">
    <property type="entry name" value="Acetoacetate_decarboxylase"/>
</dbReference>
<dbReference type="PANTHER" id="PTHR35467:SF2">
    <property type="entry name" value="PROTEIN NEOXANTHIN-DEFICIENT 1"/>
    <property type="match status" value="1"/>
</dbReference>